<evidence type="ECO:0000313" key="1">
    <source>
        <dbReference type="EnsemblMetazoa" id="PPA36313.1"/>
    </source>
</evidence>
<gene>
    <name evidence="1" type="primary">WBGene00274682</name>
</gene>
<accession>A0A2A6CVZ9</accession>
<protein>
    <submittedName>
        <fullName evidence="1">Uncharacterized protein</fullName>
    </submittedName>
</protein>
<accession>A0A8R1UN86</accession>
<name>A0A2A6CVZ9_PRIPA</name>
<sequence>MVDELPTVTTTPDGRRIAVFGPNLRVFAVERSSDTIPHHPDNMAAILDQSVQSLKTVRSKHEMLTIARKCYLEGLRSGKTKPHSRANVASDPDLFRLATFHYKLNVEKTLALRTVMKNMQYIDAHLDVVNRLGNPGIAVYNQIQVLTLEAHKDRGPRNLTEMAIYEATHGRKFAGTIDEFMNADPTDLYPDQITFDPY</sequence>
<organism evidence="1 2">
    <name type="scientific">Pristionchus pacificus</name>
    <name type="common">Parasitic nematode worm</name>
    <dbReference type="NCBI Taxonomy" id="54126"/>
    <lineage>
        <taxon>Eukaryota</taxon>
        <taxon>Metazoa</taxon>
        <taxon>Ecdysozoa</taxon>
        <taxon>Nematoda</taxon>
        <taxon>Chromadorea</taxon>
        <taxon>Rhabditida</taxon>
        <taxon>Rhabditina</taxon>
        <taxon>Diplogasteromorpha</taxon>
        <taxon>Diplogasteroidea</taxon>
        <taxon>Neodiplogasteridae</taxon>
        <taxon>Pristionchus</taxon>
    </lineage>
</organism>
<keyword evidence="2" id="KW-1185">Reference proteome</keyword>
<evidence type="ECO:0000313" key="2">
    <source>
        <dbReference type="Proteomes" id="UP000005239"/>
    </source>
</evidence>
<proteinExistence type="predicted"/>
<dbReference type="Proteomes" id="UP000005239">
    <property type="component" value="Unassembled WGS sequence"/>
</dbReference>
<reference evidence="1" key="2">
    <citation type="submission" date="2022-06" db="UniProtKB">
        <authorList>
            <consortium name="EnsemblMetazoa"/>
        </authorList>
    </citation>
    <scope>IDENTIFICATION</scope>
    <source>
        <strain evidence="1">PS312</strain>
    </source>
</reference>
<dbReference type="EnsemblMetazoa" id="PPA36313.1">
    <property type="protein sequence ID" value="PPA36313.1"/>
    <property type="gene ID" value="WBGene00274682"/>
</dbReference>
<reference evidence="2" key="1">
    <citation type="journal article" date="2008" name="Nat. Genet.">
        <title>The Pristionchus pacificus genome provides a unique perspective on nematode lifestyle and parasitism.</title>
        <authorList>
            <person name="Dieterich C."/>
            <person name="Clifton S.W."/>
            <person name="Schuster L.N."/>
            <person name="Chinwalla A."/>
            <person name="Delehaunty K."/>
            <person name="Dinkelacker I."/>
            <person name="Fulton L."/>
            <person name="Fulton R."/>
            <person name="Godfrey J."/>
            <person name="Minx P."/>
            <person name="Mitreva M."/>
            <person name="Roeseler W."/>
            <person name="Tian H."/>
            <person name="Witte H."/>
            <person name="Yang S.P."/>
            <person name="Wilson R.K."/>
            <person name="Sommer R.J."/>
        </authorList>
    </citation>
    <scope>NUCLEOTIDE SEQUENCE [LARGE SCALE GENOMIC DNA]</scope>
    <source>
        <strain evidence="2">PS312</strain>
    </source>
</reference>
<dbReference type="AlphaFoldDB" id="A0A2A6CVZ9"/>